<protein>
    <submittedName>
        <fullName evidence="2">Uncharacterized protein</fullName>
    </submittedName>
</protein>
<dbReference type="EMBL" id="OZ019895">
    <property type="protein sequence ID" value="CAK9221280.1"/>
    <property type="molecule type" value="Genomic_DNA"/>
</dbReference>
<organism evidence="2 3">
    <name type="scientific">Sphagnum troendelagicum</name>
    <dbReference type="NCBI Taxonomy" id="128251"/>
    <lineage>
        <taxon>Eukaryota</taxon>
        <taxon>Viridiplantae</taxon>
        <taxon>Streptophyta</taxon>
        <taxon>Embryophyta</taxon>
        <taxon>Bryophyta</taxon>
        <taxon>Sphagnophytina</taxon>
        <taxon>Sphagnopsida</taxon>
        <taxon>Sphagnales</taxon>
        <taxon>Sphagnaceae</taxon>
        <taxon>Sphagnum</taxon>
    </lineage>
</organism>
<feature type="compositionally biased region" description="Basic and acidic residues" evidence="1">
    <location>
        <begin position="67"/>
        <end position="91"/>
    </location>
</feature>
<accession>A0ABP0UHE5</accession>
<dbReference type="Proteomes" id="UP001497512">
    <property type="component" value="Chromosome 3"/>
</dbReference>
<feature type="region of interest" description="Disordered" evidence="1">
    <location>
        <begin position="26"/>
        <end position="48"/>
    </location>
</feature>
<name>A0ABP0UHE5_9BRYO</name>
<reference evidence="2" key="1">
    <citation type="submission" date="2024-02" db="EMBL/GenBank/DDBJ databases">
        <authorList>
            <consortium name="ELIXIR-Norway"/>
            <consortium name="Elixir Norway"/>
        </authorList>
    </citation>
    <scope>NUCLEOTIDE SEQUENCE</scope>
</reference>
<gene>
    <name evidence="2" type="ORF">CSSPTR1EN2_LOCUS15877</name>
</gene>
<keyword evidence="3" id="KW-1185">Reference proteome</keyword>
<evidence type="ECO:0000313" key="3">
    <source>
        <dbReference type="Proteomes" id="UP001497512"/>
    </source>
</evidence>
<sequence>MLDHEAEEHNQTRNIIFFFSFVQTHTRTSAAAQKQTPTEGSKAQKNRVEFRATSFLPLLQTKVSEKRWEARRRCGQRESKRSNSNESKRASCESGTRQKRGSRESREFQ</sequence>
<feature type="region of interest" description="Disordered" evidence="1">
    <location>
        <begin position="67"/>
        <end position="109"/>
    </location>
</feature>
<proteinExistence type="predicted"/>
<evidence type="ECO:0000256" key="1">
    <source>
        <dbReference type="SAM" id="MobiDB-lite"/>
    </source>
</evidence>
<feature type="compositionally biased region" description="Polar residues" evidence="1">
    <location>
        <begin position="26"/>
        <end position="43"/>
    </location>
</feature>
<evidence type="ECO:0000313" key="2">
    <source>
        <dbReference type="EMBL" id="CAK9221280.1"/>
    </source>
</evidence>